<dbReference type="Gene3D" id="3.30.450.380">
    <property type="match status" value="1"/>
</dbReference>
<dbReference type="EMBL" id="JAFGDB010000039">
    <property type="protein sequence ID" value="MBN2067278.1"/>
    <property type="molecule type" value="Genomic_DNA"/>
</dbReference>
<protein>
    <submittedName>
        <fullName evidence="3">CpaF family protein</fullName>
    </submittedName>
</protein>
<organism evidence="3 4">
    <name type="scientific">Candidatus Iainarchaeum sp</name>
    <dbReference type="NCBI Taxonomy" id="3101447"/>
    <lineage>
        <taxon>Archaea</taxon>
        <taxon>Candidatus Iainarchaeota</taxon>
        <taxon>Candidatus Iainarchaeia</taxon>
        <taxon>Candidatus Iainarchaeales</taxon>
        <taxon>Candidatus Iainarchaeaceae</taxon>
        <taxon>Candidatus Iainarchaeum</taxon>
    </lineage>
</organism>
<dbReference type="PANTHER" id="PTHR30486:SF15">
    <property type="entry name" value="TYPE II_IV SECRETION SYSTEM ATPASE"/>
    <property type="match status" value="1"/>
</dbReference>
<accession>A0A939C6C0</accession>
<dbReference type="InterPro" id="IPR050921">
    <property type="entry name" value="T4SS_GSP_E_ATPase"/>
</dbReference>
<comment type="similarity">
    <text evidence="1">Belongs to the GSP E family.</text>
</comment>
<dbReference type="SUPFAM" id="SSF52540">
    <property type="entry name" value="P-loop containing nucleoside triphosphate hydrolases"/>
    <property type="match status" value="1"/>
</dbReference>
<dbReference type="InterPro" id="IPR001482">
    <property type="entry name" value="T2SS/T4SS_dom"/>
</dbReference>
<dbReference type="Gene3D" id="3.40.50.300">
    <property type="entry name" value="P-loop containing nucleotide triphosphate hydrolases"/>
    <property type="match status" value="1"/>
</dbReference>
<dbReference type="AlphaFoldDB" id="A0A939C6C0"/>
<proteinExistence type="inferred from homology"/>
<feature type="domain" description="Bacterial type II secretion system protein E" evidence="2">
    <location>
        <begin position="165"/>
        <end position="412"/>
    </location>
</feature>
<name>A0A939C6C0_9ARCH</name>
<dbReference type="Pfam" id="PF00437">
    <property type="entry name" value="T2SSE"/>
    <property type="match status" value="1"/>
</dbReference>
<dbReference type="Proteomes" id="UP000809243">
    <property type="component" value="Unassembled WGS sequence"/>
</dbReference>
<evidence type="ECO:0000259" key="2">
    <source>
        <dbReference type="Pfam" id="PF00437"/>
    </source>
</evidence>
<dbReference type="InterPro" id="IPR027417">
    <property type="entry name" value="P-loop_NTPase"/>
</dbReference>
<evidence type="ECO:0000313" key="4">
    <source>
        <dbReference type="Proteomes" id="UP000809243"/>
    </source>
</evidence>
<dbReference type="GO" id="GO:0016887">
    <property type="term" value="F:ATP hydrolysis activity"/>
    <property type="evidence" value="ECO:0007669"/>
    <property type="project" value="InterPro"/>
</dbReference>
<dbReference type="PANTHER" id="PTHR30486">
    <property type="entry name" value="TWITCHING MOTILITY PROTEIN PILT"/>
    <property type="match status" value="1"/>
</dbReference>
<reference evidence="3" key="1">
    <citation type="submission" date="2021-01" db="EMBL/GenBank/DDBJ databases">
        <title>Active Sulfur Cycling in an Early Earth Analoge.</title>
        <authorList>
            <person name="Hahn C.R."/>
            <person name="Youssef N.H."/>
            <person name="Elshahed M."/>
        </authorList>
    </citation>
    <scope>NUCLEOTIDE SEQUENCE</scope>
    <source>
        <strain evidence="3">Zod_Metabat.1151</strain>
    </source>
</reference>
<evidence type="ECO:0000256" key="1">
    <source>
        <dbReference type="ARBA" id="ARBA00006611"/>
    </source>
</evidence>
<sequence length="512" mass="57687">MEEVKGNLLQAASGKRVFEAFPYNTYEILAPSFTESERKLAKLFIDVILRRISLTSLSTGLQSERALVEEFRSKVVQLVDVNELVSKLPSTVLFSEILGNFEAIAKQLGVSSPKQFASYVLNHSIGYRELSELMQDPDLEEIMVNGFDRNVFVTHRKFGNCKTGIVATERGFLQQLISRIAATVNKQFNESHPLLDARLPDGSRANATFSYATPFGHTLTIRKFTKVPLSIVNLIENNTLSSKVAAFLWCMVEGLGLYPMNLIVTGGAGSGKTTFMNVLAVFIPFKERIITIEDTVELDLAGRMNWIQMESKPKIRDLQEISMDDLLKNSLRMRPDRILVGEVRGREAQTLFVAMDTGHRGILGTLHSNTAREMMLRLKSPPMSVEEQMLPLLDLAVVMQRTFEKSKGVVRRVKQVSEIARMDEKVLLSNVFEYNDKSGRIGKTDVPSHVIETLAEKCGLSKNELKREMLVREKLLEWMIARGITLNSEVETIVQQYYFNPEGVLQILTAET</sequence>
<comment type="caution">
    <text evidence="3">The sequence shown here is derived from an EMBL/GenBank/DDBJ whole genome shotgun (WGS) entry which is preliminary data.</text>
</comment>
<evidence type="ECO:0000313" key="3">
    <source>
        <dbReference type="EMBL" id="MBN2067278.1"/>
    </source>
</evidence>
<dbReference type="CDD" id="cd01130">
    <property type="entry name" value="VirB11-like_ATPase"/>
    <property type="match status" value="1"/>
</dbReference>
<gene>
    <name evidence="3" type="ORF">JW744_02320</name>
</gene>